<dbReference type="EMBL" id="VYZN01000017">
    <property type="protein sequence ID" value="KAE9537878.1"/>
    <property type="molecule type" value="Genomic_DNA"/>
</dbReference>
<keyword evidence="1" id="KW-1133">Transmembrane helix</keyword>
<keyword evidence="1" id="KW-0472">Membrane</keyword>
<proteinExistence type="predicted"/>
<dbReference type="Proteomes" id="UP000475862">
    <property type="component" value="Unassembled WGS sequence"/>
</dbReference>
<evidence type="ECO:0000313" key="2">
    <source>
        <dbReference type="EMBL" id="KAE9537878.1"/>
    </source>
</evidence>
<accession>A0A6G0TS31</accession>
<sequence>MNLFLKTIYFLLTIRYILQLLHLILPLNIYLSLYRKLHNIIIYCVYGIPNIVMFSKIPIQKYKFNYRKNLRDIINYRRYELLYYDSYCNYIIQDIILIDCRSQILYIDNNKLLSTLKDNINNIFTNVTLNALSLEILIILVELTRAKFIVQDPFFDYPNNNHKTDDKIKMFKYLLYRLTKLHSKY</sequence>
<keyword evidence="3" id="KW-1185">Reference proteome</keyword>
<reference evidence="2 3" key="1">
    <citation type="submission" date="2019-08" db="EMBL/GenBank/DDBJ databases">
        <title>The genome of the soybean aphid Biotype 1, its phylome, world population structure and adaptation to the North American continent.</title>
        <authorList>
            <person name="Giordano R."/>
            <person name="Donthu R.K."/>
            <person name="Hernandez A.G."/>
            <person name="Wright C.L."/>
            <person name="Zimin A.V."/>
        </authorList>
    </citation>
    <scope>NUCLEOTIDE SEQUENCE [LARGE SCALE GENOMIC DNA]</scope>
    <source>
        <tissue evidence="2">Whole aphids</tissue>
    </source>
</reference>
<dbReference type="AlphaFoldDB" id="A0A6G0TS31"/>
<feature type="transmembrane region" description="Helical" evidence="1">
    <location>
        <begin position="40"/>
        <end position="59"/>
    </location>
</feature>
<gene>
    <name evidence="2" type="ORF">AGLY_005850</name>
</gene>
<comment type="caution">
    <text evidence="2">The sequence shown here is derived from an EMBL/GenBank/DDBJ whole genome shotgun (WGS) entry which is preliminary data.</text>
</comment>
<name>A0A6G0TS31_APHGL</name>
<keyword evidence="1" id="KW-0812">Transmembrane</keyword>
<evidence type="ECO:0000313" key="3">
    <source>
        <dbReference type="Proteomes" id="UP000475862"/>
    </source>
</evidence>
<evidence type="ECO:0000256" key="1">
    <source>
        <dbReference type="SAM" id="Phobius"/>
    </source>
</evidence>
<organism evidence="2 3">
    <name type="scientific">Aphis glycines</name>
    <name type="common">Soybean aphid</name>
    <dbReference type="NCBI Taxonomy" id="307491"/>
    <lineage>
        <taxon>Eukaryota</taxon>
        <taxon>Metazoa</taxon>
        <taxon>Ecdysozoa</taxon>
        <taxon>Arthropoda</taxon>
        <taxon>Hexapoda</taxon>
        <taxon>Insecta</taxon>
        <taxon>Pterygota</taxon>
        <taxon>Neoptera</taxon>
        <taxon>Paraneoptera</taxon>
        <taxon>Hemiptera</taxon>
        <taxon>Sternorrhyncha</taxon>
        <taxon>Aphidomorpha</taxon>
        <taxon>Aphidoidea</taxon>
        <taxon>Aphididae</taxon>
        <taxon>Aphidini</taxon>
        <taxon>Aphis</taxon>
        <taxon>Aphis</taxon>
    </lineage>
</organism>
<protein>
    <submittedName>
        <fullName evidence="2">Uncharacterized protein</fullName>
    </submittedName>
</protein>
<feature type="transmembrane region" description="Helical" evidence="1">
    <location>
        <begin position="12"/>
        <end position="34"/>
    </location>
</feature>